<proteinExistence type="predicted"/>
<sequence>MLGSEEAILAGSNEVGRALTEVALKAFDTDGRTIEQGGQLWHTKGQQPKTYQTPYGDVSIKRHVYQRSGGGKTFCPLEHDARIILTSTPQFCRQVSWKMAYGGARDVQQDLLNHGRKLQVYAIQRLAEAVSAVVQAKEEVWDYAPPAELDDQVHTVSVGLDGTCMLMCERHWREAMTGTVALYNREGKRLYTMYLGATPEYGKATFLARLTREIERMKKRYPQATFVGVADGAPSNWDYLADHVSVQVLDFYHASGYLGAAATATYPGDVGKRRLWLKEMCHQLKHTTGAAGHLLRIMQILQQDKGLTGKQREELQKSITYYENHQHQMDYPRYQQQQIPIGSGVTEAACK</sequence>
<gene>
    <name evidence="1" type="ORF">CSB45_15680</name>
</gene>
<organism evidence="1 2">
    <name type="scientific">candidate division KSB3 bacterium</name>
    <dbReference type="NCBI Taxonomy" id="2044937"/>
    <lineage>
        <taxon>Bacteria</taxon>
        <taxon>candidate division KSB3</taxon>
    </lineage>
</organism>
<comment type="caution">
    <text evidence="1">The sequence shown here is derived from an EMBL/GenBank/DDBJ whole genome shotgun (WGS) entry which is preliminary data.</text>
</comment>
<name>A0A2G6E187_9BACT</name>
<feature type="non-terminal residue" evidence="1">
    <location>
        <position position="351"/>
    </location>
</feature>
<reference evidence="1 2" key="1">
    <citation type="submission" date="2017-10" db="EMBL/GenBank/DDBJ databases">
        <title>Novel microbial diversity and functional potential in the marine mammal oral microbiome.</title>
        <authorList>
            <person name="Dudek N.K."/>
            <person name="Sun C.L."/>
            <person name="Burstein D."/>
            <person name="Kantor R.S."/>
            <person name="Aliaga Goltsman D.S."/>
            <person name="Bik E.M."/>
            <person name="Thomas B.C."/>
            <person name="Banfield J.F."/>
            <person name="Relman D.A."/>
        </authorList>
    </citation>
    <scope>NUCLEOTIDE SEQUENCE [LARGE SCALE GENOMIC DNA]</scope>
    <source>
        <strain evidence="1">DOLZORAL124_49_17</strain>
    </source>
</reference>
<dbReference type="EMBL" id="PDPS01000084">
    <property type="protein sequence ID" value="PID55508.1"/>
    <property type="molecule type" value="Genomic_DNA"/>
</dbReference>
<protein>
    <submittedName>
        <fullName evidence="1">ISKra4 family transposase</fullName>
    </submittedName>
</protein>
<evidence type="ECO:0000313" key="2">
    <source>
        <dbReference type="Proteomes" id="UP000229740"/>
    </source>
</evidence>
<evidence type="ECO:0000313" key="1">
    <source>
        <dbReference type="EMBL" id="PID55508.1"/>
    </source>
</evidence>
<dbReference type="Proteomes" id="UP000229740">
    <property type="component" value="Unassembled WGS sequence"/>
</dbReference>
<dbReference type="AlphaFoldDB" id="A0A2G6E187"/>
<accession>A0A2G6E187</accession>